<evidence type="ECO:0000313" key="2">
    <source>
        <dbReference type="EMBL" id="JAH93252.1"/>
    </source>
</evidence>
<dbReference type="EMBL" id="GBXM01015325">
    <property type="protein sequence ID" value="JAH93252.1"/>
    <property type="molecule type" value="Transcribed_RNA"/>
</dbReference>
<feature type="compositionally biased region" description="Basic and acidic residues" evidence="1">
    <location>
        <begin position="1"/>
        <end position="10"/>
    </location>
</feature>
<accession>A0A0E9WSB4</accession>
<evidence type="ECO:0000256" key="1">
    <source>
        <dbReference type="SAM" id="MobiDB-lite"/>
    </source>
</evidence>
<name>A0A0E9WSB4_ANGAN</name>
<sequence length="85" mass="9391">MRCRKRECGREMSVSRSAIDPRQAERAGLQKLHSEPGCLTTPQSTSANTHSSPPQTLSIHHKLRLVETAKGRYKSGAACGRVCTW</sequence>
<protein>
    <submittedName>
        <fullName evidence="2">Uncharacterized protein</fullName>
    </submittedName>
</protein>
<reference evidence="2" key="2">
    <citation type="journal article" date="2015" name="Fish Shellfish Immunol.">
        <title>Early steps in the European eel (Anguilla anguilla)-Vibrio vulnificus interaction in the gills: Role of the RtxA13 toxin.</title>
        <authorList>
            <person name="Callol A."/>
            <person name="Pajuelo D."/>
            <person name="Ebbesson L."/>
            <person name="Teles M."/>
            <person name="MacKenzie S."/>
            <person name="Amaro C."/>
        </authorList>
    </citation>
    <scope>NUCLEOTIDE SEQUENCE</scope>
</reference>
<organism evidence="2">
    <name type="scientific">Anguilla anguilla</name>
    <name type="common">European freshwater eel</name>
    <name type="synonym">Muraena anguilla</name>
    <dbReference type="NCBI Taxonomy" id="7936"/>
    <lineage>
        <taxon>Eukaryota</taxon>
        <taxon>Metazoa</taxon>
        <taxon>Chordata</taxon>
        <taxon>Craniata</taxon>
        <taxon>Vertebrata</taxon>
        <taxon>Euteleostomi</taxon>
        <taxon>Actinopterygii</taxon>
        <taxon>Neopterygii</taxon>
        <taxon>Teleostei</taxon>
        <taxon>Anguilliformes</taxon>
        <taxon>Anguillidae</taxon>
        <taxon>Anguilla</taxon>
    </lineage>
</organism>
<feature type="region of interest" description="Disordered" evidence="1">
    <location>
        <begin position="1"/>
        <end position="57"/>
    </location>
</feature>
<dbReference type="AlphaFoldDB" id="A0A0E9WSB4"/>
<feature type="compositionally biased region" description="Polar residues" evidence="1">
    <location>
        <begin position="40"/>
        <end position="57"/>
    </location>
</feature>
<reference evidence="2" key="1">
    <citation type="submission" date="2014-11" db="EMBL/GenBank/DDBJ databases">
        <authorList>
            <person name="Amaro Gonzalez C."/>
        </authorList>
    </citation>
    <scope>NUCLEOTIDE SEQUENCE</scope>
</reference>
<proteinExistence type="predicted"/>